<dbReference type="AlphaFoldDB" id="A0A140NJ88"/>
<dbReference type="Gene3D" id="2.60.40.1090">
    <property type="entry name" value="Fimbrial-type adhesion domain"/>
    <property type="match status" value="1"/>
</dbReference>
<dbReference type="GO" id="GO:0007155">
    <property type="term" value="P:cell adhesion"/>
    <property type="evidence" value="ECO:0007669"/>
    <property type="project" value="InterPro"/>
</dbReference>
<dbReference type="KEGG" id="psi:S70_06620"/>
<reference evidence="3" key="2">
    <citation type="submission" date="2012-04" db="EMBL/GenBank/DDBJ databases">
        <title>Complete genome sequence of Providencia stuartii clinical isolate MRSN 2154.</title>
        <authorList>
            <person name="Clifford R.J."/>
            <person name="Hang J."/>
            <person name="Riley M.C."/>
            <person name="Onmus-Leone F."/>
            <person name="Kuschner R.A."/>
            <person name="Lesho E.P."/>
            <person name="Waterman P.E."/>
        </authorList>
    </citation>
    <scope>NUCLEOTIDE SEQUENCE [LARGE SCALE GENOMIC DNA]</scope>
    <source>
        <strain evidence="3">MRSN 2154</strain>
    </source>
</reference>
<reference evidence="2 3" key="1">
    <citation type="journal article" date="2012" name="J. Bacteriol.">
        <title>Complete Genome Sequence of Providencia stuartii Clinical Isolate MRSN 2154.</title>
        <authorList>
            <person name="Clifford R.J."/>
            <person name="Hang J."/>
            <person name="Riley M.C."/>
            <person name="Onmus-Leone F."/>
            <person name="Kuschner R.A."/>
            <person name="Lesho E.P."/>
            <person name="Waterman P.E."/>
        </authorList>
    </citation>
    <scope>NUCLEOTIDE SEQUENCE [LARGE SCALE GENOMIC DNA]</scope>
    <source>
        <strain evidence="2 3">MRSN 2154</strain>
    </source>
</reference>
<evidence type="ECO:0000256" key="1">
    <source>
        <dbReference type="SAM" id="SignalP"/>
    </source>
</evidence>
<evidence type="ECO:0000313" key="2">
    <source>
        <dbReference type="EMBL" id="AFH93195.1"/>
    </source>
</evidence>
<sequence>MRIQLALLLFTFPLTSIGASYFNQNNTPQRAIGYGEGSFSIFGTVYKIQDNIDRRPITNSAGYDTGVMSAESYGYSGGAVTIDAKYNTLSNVSGGSSCYLYGTLYFSESDGEYDYSYGHLRWDVFGDVFYDPNLYIKVDKPCNQAILSDLPTVNIPLPSINKFYIWRGISGICANRSCSNGSYNHTRVLPRNGSMTALADVIACTSNTVNSSTCRSLFYNTVRGTDIPSGLIPDIPAVCNVNLPDLNFGTVGMNDWAGNMAQSIGSVSCTKDASITFTVVGGDSVKLGPFNASIGINGKLGGSSIVNTGIGEVTFTIDGQLKSSTGSVTAGEYQTSVVVIGTIN</sequence>
<name>A0A140NJ88_PROSM</name>
<evidence type="ECO:0000313" key="3">
    <source>
        <dbReference type="Proteomes" id="UP000005012"/>
    </source>
</evidence>
<feature type="signal peptide" evidence="1">
    <location>
        <begin position="1"/>
        <end position="18"/>
    </location>
</feature>
<keyword evidence="1" id="KW-0732">Signal</keyword>
<dbReference type="GeneID" id="93518011"/>
<gene>
    <name evidence="2" type="ordered locus">S70_06620</name>
</gene>
<dbReference type="InterPro" id="IPR036937">
    <property type="entry name" value="Adhesion_dom_fimbrial_sf"/>
</dbReference>
<protein>
    <submittedName>
        <fullName evidence="2">Uncharacterized protein</fullName>
    </submittedName>
</protein>
<organism evidence="2 3">
    <name type="scientific">Providencia stuartii (strain MRSN 2154)</name>
    <dbReference type="NCBI Taxonomy" id="1157951"/>
    <lineage>
        <taxon>Bacteria</taxon>
        <taxon>Pseudomonadati</taxon>
        <taxon>Pseudomonadota</taxon>
        <taxon>Gammaproteobacteria</taxon>
        <taxon>Enterobacterales</taxon>
        <taxon>Morganellaceae</taxon>
        <taxon>Providencia</taxon>
    </lineage>
</organism>
<dbReference type="RefSeq" id="WP_014656756.1">
    <property type="nucleotide sequence ID" value="NC_017731.1"/>
</dbReference>
<dbReference type="EMBL" id="CP003488">
    <property type="protein sequence ID" value="AFH93195.1"/>
    <property type="molecule type" value="Genomic_DNA"/>
</dbReference>
<accession>A0A140NJ88</accession>
<dbReference type="HOGENOM" id="CLU_806226_0_0_6"/>
<dbReference type="Proteomes" id="UP000005012">
    <property type="component" value="Chromosome"/>
</dbReference>
<proteinExistence type="predicted"/>
<feature type="chain" id="PRO_5007303638" evidence="1">
    <location>
        <begin position="19"/>
        <end position="344"/>
    </location>
</feature>
<dbReference type="PATRIC" id="fig|1157951.4.peg.1313"/>
<dbReference type="GO" id="GO:0009289">
    <property type="term" value="C:pilus"/>
    <property type="evidence" value="ECO:0007669"/>
    <property type="project" value="InterPro"/>
</dbReference>